<dbReference type="InterPro" id="IPR041492">
    <property type="entry name" value="HAD_2"/>
</dbReference>
<keyword evidence="2" id="KW-1185">Reference proteome</keyword>
<dbReference type="PANTHER" id="PTHR47478">
    <property type="match status" value="1"/>
</dbReference>
<dbReference type="Gene3D" id="3.40.50.1000">
    <property type="entry name" value="HAD superfamily/HAD-like"/>
    <property type="match status" value="1"/>
</dbReference>
<dbReference type="PATRIC" id="fig|993692.3.peg.1040"/>
<dbReference type="PRINTS" id="PR00413">
    <property type="entry name" value="HADHALOGNASE"/>
</dbReference>
<dbReference type="NCBIfam" id="TIGR02254">
    <property type="entry name" value="YjjG_YfnB"/>
    <property type="match status" value="1"/>
</dbReference>
<gene>
    <name evidence="1" type="ORF">IV57_GL001026</name>
</gene>
<sequence length="225" mass="26191">MSYSTILFDLDQTLLDTDKNAEMALKKLALPFTFNFDDEKVQMWHKTQQKMWKELEQGTLSRQTLMNTRFERYFDVYKMTVDSKALEIQFERLFFAEHALMPYARELLTELAPTHELVVISNGTRKKQNQILKDAEIDSMFDKVYLAEEVGYSKPDVNFFETVTDDLTLANLKDAIVIGDSLTADIQGANNFGLDSIWFNPHHLRQNTVCPTYEVTQLREILNII</sequence>
<dbReference type="NCBIfam" id="TIGR01509">
    <property type="entry name" value="HAD-SF-IA-v3"/>
    <property type="match status" value="1"/>
</dbReference>
<dbReference type="PANTHER" id="PTHR47478:SF1">
    <property type="entry name" value="PYRIMIDINE 5'-NUCLEOTIDASE YJJG"/>
    <property type="match status" value="1"/>
</dbReference>
<accession>A0A0R2LNE1</accession>
<keyword evidence="1" id="KW-0378">Hydrolase</keyword>
<dbReference type="AlphaFoldDB" id="A0A0R2LNE1"/>
<dbReference type="STRING" id="993692.IV57_GL001026"/>
<dbReference type="GO" id="GO:0008253">
    <property type="term" value="F:5'-nucleotidase activity"/>
    <property type="evidence" value="ECO:0007669"/>
    <property type="project" value="InterPro"/>
</dbReference>
<proteinExistence type="predicted"/>
<dbReference type="Gene3D" id="1.10.150.240">
    <property type="entry name" value="Putative phosphatase, domain 2"/>
    <property type="match status" value="1"/>
</dbReference>
<dbReference type="RefSeq" id="WP_057879855.1">
    <property type="nucleotide sequence ID" value="NZ_JQCF01000002.1"/>
</dbReference>
<dbReference type="InterPro" id="IPR011951">
    <property type="entry name" value="HAD-SF_hydro_IA_YjjG/PynA"/>
</dbReference>
<evidence type="ECO:0000313" key="2">
    <source>
        <dbReference type="Proteomes" id="UP000051006"/>
    </source>
</evidence>
<dbReference type="OrthoDB" id="9802350at2"/>
<reference evidence="1 2" key="1">
    <citation type="journal article" date="2015" name="Genome Announc.">
        <title>Expanding the biotechnology potential of lactobacilli through comparative genomics of 213 strains and associated genera.</title>
        <authorList>
            <person name="Sun Z."/>
            <person name="Harris H.M."/>
            <person name="McCann A."/>
            <person name="Guo C."/>
            <person name="Argimon S."/>
            <person name="Zhang W."/>
            <person name="Yang X."/>
            <person name="Jeffery I.B."/>
            <person name="Cooney J.C."/>
            <person name="Kagawa T.F."/>
            <person name="Liu W."/>
            <person name="Song Y."/>
            <person name="Salvetti E."/>
            <person name="Wrobel A."/>
            <person name="Rasinkangas P."/>
            <person name="Parkhill J."/>
            <person name="Rea M.C."/>
            <person name="O'Sullivan O."/>
            <person name="Ritari J."/>
            <person name="Douillard F.P."/>
            <person name="Paul Ross R."/>
            <person name="Yang R."/>
            <person name="Briner A.E."/>
            <person name="Felis G.E."/>
            <person name="de Vos W.M."/>
            <person name="Barrangou R."/>
            <person name="Klaenhammer T.R."/>
            <person name="Caufield P.W."/>
            <person name="Cui Y."/>
            <person name="Zhang H."/>
            <person name="O'Toole P.W."/>
        </authorList>
    </citation>
    <scope>NUCLEOTIDE SEQUENCE [LARGE SCALE GENOMIC DNA]</scope>
    <source>
        <strain evidence="1 2">DSM 24716</strain>
    </source>
</reference>
<protein>
    <submittedName>
        <fullName evidence="1">HAD superfamily hydrolase</fullName>
    </submittedName>
</protein>
<organism evidence="1 2">
    <name type="scientific">Companilactobacillus kimchiensis</name>
    <dbReference type="NCBI Taxonomy" id="993692"/>
    <lineage>
        <taxon>Bacteria</taxon>
        <taxon>Bacillati</taxon>
        <taxon>Bacillota</taxon>
        <taxon>Bacilli</taxon>
        <taxon>Lactobacillales</taxon>
        <taxon>Lactobacillaceae</taxon>
        <taxon>Companilactobacillus</taxon>
    </lineage>
</organism>
<dbReference type="InterPro" id="IPR006439">
    <property type="entry name" value="HAD-SF_hydro_IA"/>
</dbReference>
<dbReference type="InterPro" id="IPR023214">
    <property type="entry name" value="HAD_sf"/>
</dbReference>
<evidence type="ECO:0000313" key="1">
    <source>
        <dbReference type="EMBL" id="KRO00589.1"/>
    </source>
</evidence>
<dbReference type="SFLD" id="SFLDG01129">
    <property type="entry name" value="C1.5:_HAD__Beta-PGM__Phosphata"/>
    <property type="match status" value="1"/>
</dbReference>
<dbReference type="Proteomes" id="UP000051006">
    <property type="component" value="Unassembled WGS sequence"/>
</dbReference>
<dbReference type="Pfam" id="PF13419">
    <property type="entry name" value="HAD_2"/>
    <property type="match status" value="1"/>
</dbReference>
<dbReference type="EMBL" id="JQCF01000002">
    <property type="protein sequence ID" value="KRO00589.1"/>
    <property type="molecule type" value="Genomic_DNA"/>
</dbReference>
<comment type="caution">
    <text evidence="1">The sequence shown here is derived from an EMBL/GenBank/DDBJ whole genome shotgun (WGS) entry which is preliminary data.</text>
</comment>
<dbReference type="InterPro" id="IPR052550">
    <property type="entry name" value="Pyrimidine_5'-ntase_YjjG"/>
</dbReference>
<dbReference type="SFLD" id="SFLDS00003">
    <property type="entry name" value="Haloacid_Dehalogenase"/>
    <property type="match status" value="1"/>
</dbReference>
<dbReference type="NCBIfam" id="TIGR01549">
    <property type="entry name" value="HAD-SF-IA-v1"/>
    <property type="match status" value="1"/>
</dbReference>
<dbReference type="InterPro" id="IPR036412">
    <property type="entry name" value="HAD-like_sf"/>
</dbReference>
<dbReference type="SFLD" id="SFLDG01135">
    <property type="entry name" value="C1.5.6:_HAD__Beta-PGM__Phospha"/>
    <property type="match status" value="1"/>
</dbReference>
<name>A0A0R2LNE1_9LACO</name>
<dbReference type="SUPFAM" id="SSF56784">
    <property type="entry name" value="HAD-like"/>
    <property type="match status" value="1"/>
</dbReference>
<dbReference type="InterPro" id="IPR023198">
    <property type="entry name" value="PGP-like_dom2"/>
</dbReference>